<name>A0A1M7JXD9_9FIRM</name>
<sequence>MKKQRAREVFGVILALLFFITSMIPAKAIDLENLKTQQSQISKKIQEIRNSLKKVNAQKNNVAEELEAIEKDLQETQNKLAAAEAQLKLTQQKLTITQQELKKAEEEVKKQEDDLKTRLRAMYKAGPVDYLEVMLESASFSEFLTRLDMVKRLLDYDKTLLMEFQAKKELVEKKKSELEAQRQVIARQYQLINTHRAKLASRQQDRQRLLAALEEQKREYERQQDQLEEESRKIAEMIKQIQARSSKGYVGTGAFQWPVPSSKNITSDYGWRIHPVYKSRRFHTGIDIGAPMGTNVVAADDGEVIYTGYYGGYGNTIIIDHGGGISTLYAHLSKILVSEGQSVKRGERIGLVGSTGISTGPHLHFEVRKEGQHVSPWNWVK</sequence>
<dbReference type="SUPFAM" id="SSF51261">
    <property type="entry name" value="Duplicated hybrid motif"/>
    <property type="match status" value="1"/>
</dbReference>
<dbReference type="RefSeq" id="WP_073256641.1">
    <property type="nucleotide sequence ID" value="NZ_FRCR01000007.1"/>
</dbReference>
<dbReference type="STRING" id="447595.SAMN05660826_01379"/>
<dbReference type="InterPro" id="IPR011055">
    <property type="entry name" value="Dup_hybrid_motif"/>
</dbReference>
<feature type="coiled-coil region" evidence="2">
    <location>
        <begin position="161"/>
        <end position="244"/>
    </location>
</feature>
<gene>
    <name evidence="5" type="ORF">SAMN05660826_01379</name>
</gene>
<dbReference type="FunFam" id="2.70.70.10:FF:000006">
    <property type="entry name" value="M23 family peptidase"/>
    <property type="match status" value="1"/>
</dbReference>
<evidence type="ECO:0000259" key="3">
    <source>
        <dbReference type="Pfam" id="PF01551"/>
    </source>
</evidence>
<dbReference type="Gene3D" id="2.70.70.10">
    <property type="entry name" value="Glucose Permease (Domain IIA)"/>
    <property type="match status" value="1"/>
</dbReference>
<dbReference type="Pfam" id="PF01551">
    <property type="entry name" value="Peptidase_M23"/>
    <property type="match status" value="1"/>
</dbReference>
<feature type="domain" description="Peptidoglycan hydrolase PcsB coiled-coil" evidence="4">
    <location>
        <begin position="102"/>
        <end position="174"/>
    </location>
</feature>
<dbReference type="CDD" id="cd12797">
    <property type="entry name" value="M23_peptidase"/>
    <property type="match status" value="1"/>
</dbReference>
<dbReference type="Pfam" id="PF24568">
    <property type="entry name" value="CC_PcsB"/>
    <property type="match status" value="1"/>
</dbReference>
<keyword evidence="1" id="KW-0732">Signal</keyword>
<evidence type="ECO:0000259" key="4">
    <source>
        <dbReference type="Pfam" id="PF24568"/>
    </source>
</evidence>
<keyword evidence="2" id="KW-0175">Coiled coil</keyword>
<evidence type="ECO:0000313" key="5">
    <source>
        <dbReference type="EMBL" id="SHM57581.1"/>
    </source>
</evidence>
<protein>
    <submittedName>
        <fullName evidence="5">Peptidase family M23</fullName>
    </submittedName>
</protein>
<dbReference type="InterPro" id="IPR016047">
    <property type="entry name" value="M23ase_b-sheet_dom"/>
</dbReference>
<dbReference type="Proteomes" id="UP000184375">
    <property type="component" value="Unassembled WGS sequence"/>
</dbReference>
<proteinExistence type="predicted"/>
<keyword evidence="6" id="KW-1185">Reference proteome</keyword>
<dbReference type="AlphaFoldDB" id="A0A1M7JXD9"/>
<dbReference type="Gene3D" id="6.10.250.3150">
    <property type="match status" value="1"/>
</dbReference>
<reference evidence="6" key="1">
    <citation type="submission" date="2016-11" db="EMBL/GenBank/DDBJ databases">
        <authorList>
            <person name="Varghese N."/>
            <person name="Submissions S."/>
        </authorList>
    </citation>
    <scope>NUCLEOTIDE SEQUENCE [LARGE SCALE GENOMIC DNA]</scope>
    <source>
        <strain evidence="6">DSM 18802</strain>
    </source>
</reference>
<dbReference type="InterPro" id="IPR057309">
    <property type="entry name" value="PcsB_CC"/>
</dbReference>
<feature type="domain" description="M23ase beta-sheet core" evidence="3">
    <location>
        <begin position="281"/>
        <end position="376"/>
    </location>
</feature>
<evidence type="ECO:0000256" key="2">
    <source>
        <dbReference type="SAM" id="Coils"/>
    </source>
</evidence>
<evidence type="ECO:0000256" key="1">
    <source>
        <dbReference type="ARBA" id="ARBA00022729"/>
    </source>
</evidence>
<dbReference type="EMBL" id="FRCR01000007">
    <property type="protein sequence ID" value="SHM57581.1"/>
    <property type="molecule type" value="Genomic_DNA"/>
</dbReference>
<evidence type="ECO:0000313" key="6">
    <source>
        <dbReference type="Proteomes" id="UP000184375"/>
    </source>
</evidence>
<dbReference type="PANTHER" id="PTHR21666:SF270">
    <property type="entry name" value="MUREIN HYDROLASE ACTIVATOR ENVC"/>
    <property type="match status" value="1"/>
</dbReference>
<feature type="coiled-coil region" evidence="2">
    <location>
        <begin position="31"/>
        <end position="121"/>
    </location>
</feature>
<dbReference type="GO" id="GO:0004222">
    <property type="term" value="F:metalloendopeptidase activity"/>
    <property type="evidence" value="ECO:0007669"/>
    <property type="project" value="TreeGrafter"/>
</dbReference>
<dbReference type="InterPro" id="IPR050570">
    <property type="entry name" value="Cell_wall_metabolism_enzyme"/>
</dbReference>
<dbReference type="PANTHER" id="PTHR21666">
    <property type="entry name" value="PEPTIDASE-RELATED"/>
    <property type="match status" value="1"/>
</dbReference>
<organism evidence="5 6">
    <name type="scientific">Caldanaerovirga acetigignens</name>
    <dbReference type="NCBI Taxonomy" id="447595"/>
    <lineage>
        <taxon>Bacteria</taxon>
        <taxon>Bacillati</taxon>
        <taxon>Bacillota</taxon>
        <taxon>Clostridia</taxon>
        <taxon>Thermosediminibacterales</taxon>
        <taxon>Thermosediminibacteraceae</taxon>
        <taxon>Caldanaerovirga</taxon>
    </lineage>
</organism>
<accession>A0A1M7JXD9</accession>